<accession>W3X8M5</accession>
<dbReference type="RefSeq" id="XP_007831121.1">
    <property type="nucleotide sequence ID" value="XM_007832930.1"/>
</dbReference>
<dbReference type="Gene3D" id="2.120.10.10">
    <property type="match status" value="1"/>
</dbReference>
<dbReference type="OMA" id="FVSHIVY"/>
<protein>
    <recommendedName>
        <fullName evidence="4">Sialidase domain-containing protein</fullName>
    </recommendedName>
</protein>
<organism evidence="2 3">
    <name type="scientific">Pestalotiopsis fici (strain W106-1 / CGMCC3.15140)</name>
    <dbReference type="NCBI Taxonomy" id="1229662"/>
    <lineage>
        <taxon>Eukaryota</taxon>
        <taxon>Fungi</taxon>
        <taxon>Dikarya</taxon>
        <taxon>Ascomycota</taxon>
        <taxon>Pezizomycotina</taxon>
        <taxon>Sordariomycetes</taxon>
        <taxon>Xylariomycetidae</taxon>
        <taxon>Amphisphaeriales</taxon>
        <taxon>Sporocadaceae</taxon>
        <taxon>Pestalotiopsis</taxon>
    </lineage>
</organism>
<evidence type="ECO:0008006" key="4">
    <source>
        <dbReference type="Google" id="ProtNLM"/>
    </source>
</evidence>
<keyword evidence="1" id="KW-0732">Signal</keyword>
<dbReference type="PANTHER" id="PTHR38792:SF3">
    <property type="entry name" value="BNR_ASP-BOX REPEAT DOMAIN PROTEIN (AFU_ORTHOLOGUE AFUA_7G06430)-RELATED"/>
    <property type="match status" value="1"/>
</dbReference>
<evidence type="ECO:0000313" key="2">
    <source>
        <dbReference type="EMBL" id="ETS82473.1"/>
    </source>
</evidence>
<dbReference type="eggNOG" id="ENOG502QW46">
    <property type="taxonomic scope" value="Eukaryota"/>
</dbReference>
<dbReference type="STRING" id="1229662.W3X8M5"/>
<gene>
    <name evidence="2" type="ORF">PFICI_04349</name>
</gene>
<dbReference type="KEGG" id="pfy:PFICI_04349"/>
<dbReference type="AlphaFoldDB" id="W3X8M5"/>
<reference evidence="3" key="1">
    <citation type="journal article" date="2015" name="BMC Genomics">
        <title>Genomic and transcriptomic analysis of the endophytic fungus Pestalotiopsis fici reveals its lifestyle and high potential for synthesis of natural products.</title>
        <authorList>
            <person name="Wang X."/>
            <person name="Zhang X."/>
            <person name="Liu L."/>
            <person name="Xiang M."/>
            <person name="Wang W."/>
            <person name="Sun X."/>
            <person name="Che Y."/>
            <person name="Guo L."/>
            <person name="Liu G."/>
            <person name="Guo L."/>
            <person name="Wang C."/>
            <person name="Yin W.B."/>
            <person name="Stadler M."/>
            <person name="Zhang X."/>
            <person name="Liu X."/>
        </authorList>
    </citation>
    <scope>NUCLEOTIDE SEQUENCE [LARGE SCALE GENOMIC DNA]</scope>
    <source>
        <strain evidence="3">W106-1 / CGMCC3.15140</strain>
    </source>
</reference>
<feature type="signal peptide" evidence="1">
    <location>
        <begin position="1"/>
        <end position="24"/>
    </location>
</feature>
<dbReference type="PANTHER" id="PTHR38792">
    <property type="entry name" value="BNR/ASP-BOX REPEAT DOMAIN PROTEIN (AFU_ORTHOLOGUE AFUA_7G06430)-RELATED"/>
    <property type="match status" value="1"/>
</dbReference>
<dbReference type="SUPFAM" id="SSF50939">
    <property type="entry name" value="Sialidases"/>
    <property type="match status" value="1"/>
</dbReference>
<feature type="chain" id="PRO_5004835900" description="Sialidase domain-containing protein" evidence="1">
    <location>
        <begin position="25"/>
        <end position="390"/>
    </location>
</feature>
<proteinExistence type="predicted"/>
<dbReference type="GeneID" id="19269362"/>
<sequence>MFSLNSVLSVAALTWASISSLASATPMENLVPRSPEAYSDFNNNVVFTPGADYTSWKTIYPRSLQLGDGTLLLSWEDYPPEPPLAHFPIWKSVDGGASWSDFVNVTDQANGWGLRYQPLLYLLPQDFGGYVAGTILLAGMSLPADLSEAWLDLYASTDEGNNWEFVSHIVYAPGPETVTNGNQAVWEPFLLMYNNQLIVYYSDQRDSAHAQKLSHVVTNDLKTWSDPVDDVAADTYGIRPGMATVAHIETTDRYIMTYEYCVSGSGCGAHYKIADSPLEFGTAENTIILADNVSPGGSPYVIWTEDPSGSGSGIIIMNGASREEVFVNSDAADIDTWEMVNVGQWAAYSRCLEIINDNGASKLMLSNAGNMVANADNYVVVGVVDIPTLA</sequence>
<dbReference type="HOGENOM" id="CLU_036301_0_0_1"/>
<dbReference type="EMBL" id="KI912111">
    <property type="protein sequence ID" value="ETS82473.1"/>
    <property type="molecule type" value="Genomic_DNA"/>
</dbReference>
<dbReference type="InterPro" id="IPR036278">
    <property type="entry name" value="Sialidase_sf"/>
</dbReference>
<keyword evidence="3" id="KW-1185">Reference proteome</keyword>
<dbReference type="OrthoDB" id="2130735at2759"/>
<evidence type="ECO:0000313" key="3">
    <source>
        <dbReference type="Proteomes" id="UP000030651"/>
    </source>
</evidence>
<dbReference type="Proteomes" id="UP000030651">
    <property type="component" value="Unassembled WGS sequence"/>
</dbReference>
<evidence type="ECO:0000256" key="1">
    <source>
        <dbReference type="SAM" id="SignalP"/>
    </source>
</evidence>
<dbReference type="InParanoid" id="W3X8M5"/>
<name>W3X8M5_PESFW</name>